<proteinExistence type="predicted"/>
<feature type="non-terminal residue" evidence="1">
    <location>
        <position position="68"/>
    </location>
</feature>
<organism evidence="1">
    <name type="scientific">Iconisemion striatum</name>
    <dbReference type="NCBI Taxonomy" id="60296"/>
    <lineage>
        <taxon>Eukaryota</taxon>
        <taxon>Metazoa</taxon>
        <taxon>Chordata</taxon>
        <taxon>Craniata</taxon>
        <taxon>Vertebrata</taxon>
        <taxon>Euteleostomi</taxon>
        <taxon>Actinopterygii</taxon>
        <taxon>Neopterygii</taxon>
        <taxon>Teleostei</taxon>
        <taxon>Neoteleostei</taxon>
        <taxon>Acanthomorphata</taxon>
        <taxon>Ovalentaria</taxon>
        <taxon>Atherinomorphae</taxon>
        <taxon>Cyprinodontiformes</taxon>
        <taxon>Nothobranchiidae</taxon>
        <taxon>Iconisemion</taxon>
    </lineage>
</organism>
<sequence>PHATSHPGSPTLSHLQVILCMENREEWLPVTAACWMQHSSAGHDQLGLQSQPEMTKLFFLSPQGLVPW</sequence>
<protein>
    <submittedName>
        <fullName evidence="1">Si:dkey-228l14.1</fullName>
    </submittedName>
</protein>
<name>A0A1A7XMC2_9TELE</name>
<reference evidence="1" key="1">
    <citation type="submission" date="2016-05" db="EMBL/GenBank/DDBJ databases">
        <authorList>
            <person name="Lavstsen T."/>
            <person name="Jespersen J.S."/>
        </authorList>
    </citation>
    <scope>NUCLEOTIDE SEQUENCE</scope>
    <source>
        <tissue evidence="1">Brain</tissue>
    </source>
</reference>
<reference evidence="1" key="2">
    <citation type="submission" date="2016-06" db="EMBL/GenBank/DDBJ databases">
        <title>The genome of a short-lived fish provides insights into sex chromosome evolution and the genetic control of aging.</title>
        <authorList>
            <person name="Reichwald K."/>
            <person name="Felder M."/>
            <person name="Petzold A."/>
            <person name="Koch P."/>
            <person name="Groth M."/>
            <person name="Platzer M."/>
        </authorList>
    </citation>
    <scope>NUCLEOTIDE SEQUENCE</scope>
    <source>
        <tissue evidence="1">Brain</tissue>
    </source>
</reference>
<dbReference type="EMBL" id="HADW01017575">
    <property type="protein sequence ID" value="SBP18975.1"/>
    <property type="molecule type" value="Transcribed_RNA"/>
</dbReference>
<evidence type="ECO:0000313" key="1">
    <source>
        <dbReference type="EMBL" id="SBP18975.1"/>
    </source>
</evidence>
<feature type="non-terminal residue" evidence="1">
    <location>
        <position position="1"/>
    </location>
</feature>
<accession>A0A1A7XMC2</accession>
<dbReference type="AlphaFoldDB" id="A0A1A7XMC2"/>
<gene>
    <name evidence="1" type="primary">SI:DKEY-228L14.1</name>
</gene>